<proteinExistence type="predicted"/>
<reference evidence="1 2" key="1">
    <citation type="journal article" date="2013" name="Genome Announc.">
        <title>Draft genome sequence of the moderately halophilic gammaproteobacterium Halomonas anticariensis FP35.</title>
        <authorList>
            <person name="Tahrioui A."/>
            <person name="Quesada E."/>
            <person name="Llamas I."/>
        </authorList>
    </citation>
    <scope>NUCLEOTIDE SEQUENCE [LARGE SCALE GENOMIC DNA]</scope>
    <source>
        <strain evidence="2">DSM 16096 / CECT 5854 / LMG 22089 / FP35</strain>
    </source>
</reference>
<sequence>MSPLSLSFLPLPLPAPGRLIRVIDSHMPWLLKRRLSRLEILTRRSDY</sequence>
<organism evidence="1 2">
    <name type="scientific">Litchfieldella anticariensis (strain DSM 16096 / CECT 5854 / CIP 108499 / LMG 22089 / FP35)</name>
    <name type="common">Halomonas anticariensis</name>
    <dbReference type="NCBI Taxonomy" id="1121939"/>
    <lineage>
        <taxon>Bacteria</taxon>
        <taxon>Pseudomonadati</taxon>
        <taxon>Pseudomonadota</taxon>
        <taxon>Gammaproteobacteria</taxon>
        <taxon>Oceanospirillales</taxon>
        <taxon>Halomonadaceae</taxon>
        <taxon>Litchfieldella</taxon>
    </lineage>
</organism>
<name>S2KFD8_LITA3</name>
<dbReference type="PATRIC" id="fig|1121939.11.peg.3915"/>
<evidence type="ECO:0000313" key="2">
    <source>
        <dbReference type="Proteomes" id="UP000014463"/>
    </source>
</evidence>
<comment type="caution">
    <text evidence="1">The sequence shown here is derived from an EMBL/GenBank/DDBJ whole genome shotgun (WGS) entry which is preliminary data.</text>
</comment>
<dbReference type="EMBL" id="ASTJ01000039">
    <property type="protein sequence ID" value="EPC00837.1"/>
    <property type="molecule type" value="Genomic_DNA"/>
</dbReference>
<accession>S2KFD8</accession>
<dbReference type="AlphaFoldDB" id="S2KFD8"/>
<dbReference type="Proteomes" id="UP000014463">
    <property type="component" value="Unassembled WGS sequence"/>
</dbReference>
<evidence type="ECO:0000313" key="1">
    <source>
        <dbReference type="EMBL" id="EPC00837.1"/>
    </source>
</evidence>
<protein>
    <submittedName>
        <fullName evidence="1">Uncharacterized protein</fullName>
    </submittedName>
</protein>
<keyword evidence="2" id="KW-1185">Reference proteome</keyword>
<dbReference type="STRING" id="1121939.L861_13685"/>
<gene>
    <name evidence="1" type="ORF">L861_13685</name>
</gene>